<evidence type="ECO:0000256" key="1">
    <source>
        <dbReference type="SAM" id="Phobius"/>
    </source>
</evidence>
<name>K0J6U9_AMPXN</name>
<keyword evidence="1" id="KW-0472">Membrane</keyword>
<dbReference type="KEGG" id="axl:AXY_07610"/>
<evidence type="ECO:0000313" key="3">
    <source>
        <dbReference type="Proteomes" id="UP000006294"/>
    </source>
</evidence>
<protein>
    <submittedName>
        <fullName evidence="2">Uncharacterized protein</fullName>
    </submittedName>
</protein>
<feature type="transmembrane region" description="Helical" evidence="1">
    <location>
        <begin position="94"/>
        <end position="114"/>
    </location>
</feature>
<dbReference type="RefSeq" id="WP_015009498.1">
    <property type="nucleotide sequence ID" value="NC_018704.1"/>
</dbReference>
<dbReference type="STRING" id="698758.AXY_07610"/>
<keyword evidence="3" id="KW-1185">Reference proteome</keyword>
<dbReference type="HOGENOM" id="CLU_1599281_0_0_9"/>
<gene>
    <name evidence="2" type="ordered locus">AXY_07610</name>
</gene>
<dbReference type="AlphaFoldDB" id="K0J6U9"/>
<sequence length="166" mass="19922">MENIKLEFAINYYHVEVVDQSIVISNQFYDKNPFIFLFYLLIEFFDGPSKDFLLIPRKFHVSKQATYIRLSKNLELETDGSYEIIFREQDLKRWIFGIAFPIFFILLIFIYLLYHVIGFLIISGLSAASIILFVGMLFMVSVLSYVNLILFKQYQEYKTWYEERLR</sequence>
<keyword evidence="1" id="KW-0812">Transmembrane</keyword>
<evidence type="ECO:0000313" key="2">
    <source>
        <dbReference type="EMBL" id="BAM46893.1"/>
    </source>
</evidence>
<proteinExistence type="predicted"/>
<dbReference type="EMBL" id="AP012050">
    <property type="protein sequence ID" value="BAM46893.1"/>
    <property type="molecule type" value="Genomic_DNA"/>
</dbReference>
<reference evidence="2 3" key="1">
    <citation type="submission" date="2011-01" db="EMBL/GenBank/DDBJ databases">
        <title>Whole genome sequence of Amphibacillus xylinus NBRC 15112.</title>
        <authorList>
            <person name="Nakazawa H."/>
            <person name="Katano Y."/>
            <person name="Nakamura S."/>
            <person name="Sasagawa M."/>
            <person name="Fukada J."/>
            <person name="Arai T."/>
            <person name="Sasakura N."/>
            <person name="Mochizuki D."/>
            <person name="Hosoyama A."/>
            <person name="Harada K."/>
            <person name="Horikawa H."/>
            <person name="Kato Y."/>
            <person name="Harada T."/>
            <person name="Sasaki K."/>
            <person name="Sekiguchi M."/>
            <person name="Hodoyama M."/>
            <person name="Nishiko R."/>
            <person name="Narita H."/>
            <person name="Hanamaki A."/>
            <person name="Hata C."/>
            <person name="Konno Y."/>
            <person name="Niimura Y."/>
            <person name="Yamazaki S."/>
            <person name="Fujita N."/>
        </authorList>
    </citation>
    <scope>NUCLEOTIDE SEQUENCE [LARGE SCALE GENOMIC DNA]</scope>
    <source>
        <strain evidence="3">ATCC 51415 / DSM 6626 / JCM 7361 / LMG 17667 / NBRC 15112 / Ep01</strain>
    </source>
</reference>
<accession>K0J6U9</accession>
<organism evidence="2 3">
    <name type="scientific">Amphibacillus xylanus (strain ATCC 51415 / DSM 6626 / JCM 7361 / LMG 17667 / NBRC 15112 / Ep01)</name>
    <dbReference type="NCBI Taxonomy" id="698758"/>
    <lineage>
        <taxon>Bacteria</taxon>
        <taxon>Bacillati</taxon>
        <taxon>Bacillota</taxon>
        <taxon>Bacilli</taxon>
        <taxon>Bacillales</taxon>
        <taxon>Bacillaceae</taxon>
        <taxon>Amphibacillus</taxon>
    </lineage>
</organism>
<keyword evidence="1" id="KW-1133">Transmembrane helix</keyword>
<feature type="transmembrane region" description="Helical" evidence="1">
    <location>
        <begin position="120"/>
        <end position="150"/>
    </location>
</feature>
<dbReference type="Proteomes" id="UP000006294">
    <property type="component" value="Chromosome"/>
</dbReference>